<organism evidence="2 3">
    <name type="scientific">Mangrovibacter plantisponsor</name>
    <dbReference type="NCBI Taxonomy" id="451513"/>
    <lineage>
        <taxon>Bacteria</taxon>
        <taxon>Pseudomonadati</taxon>
        <taxon>Pseudomonadota</taxon>
        <taxon>Gammaproteobacteria</taxon>
        <taxon>Enterobacterales</taxon>
        <taxon>Enterobacteriaceae</taxon>
        <taxon>Mangrovibacter</taxon>
    </lineage>
</organism>
<dbReference type="InterPro" id="IPR005546">
    <property type="entry name" value="Autotransporte_beta"/>
</dbReference>
<evidence type="ECO:0000313" key="3">
    <source>
        <dbReference type="Proteomes" id="UP000246744"/>
    </source>
</evidence>
<dbReference type="PROSITE" id="PS51208">
    <property type="entry name" value="AUTOTRANSPORTER"/>
    <property type="match status" value="1"/>
</dbReference>
<dbReference type="SUPFAM" id="SSF103515">
    <property type="entry name" value="Autotransporter"/>
    <property type="match status" value="1"/>
</dbReference>
<evidence type="ECO:0000313" key="2">
    <source>
        <dbReference type="EMBL" id="PWV97918.1"/>
    </source>
</evidence>
<evidence type="ECO:0000259" key="1">
    <source>
        <dbReference type="PROSITE" id="PS51208"/>
    </source>
</evidence>
<dbReference type="InterPro" id="IPR058034">
    <property type="entry name" value="BigA_beta"/>
</dbReference>
<protein>
    <submittedName>
        <fullName evidence="2">Autotransporter-like protein</fullName>
    </submittedName>
</protein>
<comment type="caution">
    <text evidence="2">The sequence shown here is derived from an EMBL/GenBank/DDBJ whole genome shotgun (WGS) entry which is preliminary data.</text>
</comment>
<dbReference type="EMBL" id="QGTS01000052">
    <property type="protein sequence ID" value="PWV97918.1"/>
    <property type="molecule type" value="Genomic_DNA"/>
</dbReference>
<proteinExistence type="predicted"/>
<feature type="non-terminal residue" evidence="2">
    <location>
        <position position="1"/>
    </location>
</feature>
<accession>A0A317PGM8</accession>
<dbReference type="OrthoDB" id="6504911at2"/>
<dbReference type="Pfam" id="PF03797">
    <property type="entry name" value="Autotransporter"/>
    <property type="match status" value="1"/>
</dbReference>
<sequence length="414" mass="43989">DSTVTIGTGFTAGTAAKEITFSDVFTGNSISGAENIGSQSVVWNAQGYNNADGNVDVTLTKNDYVAVISDQSVAGVAAALDNGYTSNSLYSSLNVSTSAELDRALKQVSGAQATALNREARILGQRFTRLAAEAPVTTDTGLSFNVVAKGDRRAEMANKVTYDMVALGQRFESGFGELEAHYGMARLSGSGGNAMSRAGDNGLTGGYSQFFGLSHHLNLGDNLGWHNSLRYDRHQLDSRRDIRFEGVHNSARSDVHIQQLALRSEGAKTLAIGDNLRVKPFAGVALRHQMTGGMQERGAGDFNLSMSRYTETAVDAVTGLQLNWSGDRGWGAQAVLEAGPNLAFSRQGRTASLAGASGQQFRVEDGKRGGGVNSQATAGAHYRQGSLDIGANAFHWREDGAQDKGFLLNLTHHF</sequence>
<name>A0A317PGM8_9ENTR</name>
<dbReference type="AlphaFoldDB" id="A0A317PGM8"/>
<dbReference type="InterPro" id="IPR036709">
    <property type="entry name" value="Autotransporte_beta_dom_sf"/>
</dbReference>
<dbReference type="Proteomes" id="UP000246744">
    <property type="component" value="Unassembled WGS sequence"/>
</dbReference>
<dbReference type="Gene3D" id="2.40.128.130">
    <property type="entry name" value="Autotransporter beta-domain"/>
    <property type="match status" value="1"/>
</dbReference>
<dbReference type="RefSeq" id="WP_146211558.1">
    <property type="nucleotide sequence ID" value="NZ_QGTS01000052.1"/>
</dbReference>
<gene>
    <name evidence="2" type="ORF">DES37_1521</name>
</gene>
<reference evidence="2 3" key="1">
    <citation type="submission" date="2018-05" db="EMBL/GenBank/DDBJ databases">
        <title>Genomic Encyclopedia of Type Strains, Phase IV (KMG-IV): sequencing the most valuable type-strain genomes for metagenomic binning, comparative biology and taxonomic classification.</title>
        <authorList>
            <person name="Goeker M."/>
        </authorList>
    </citation>
    <scope>NUCLEOTIDE SEQUENCE [LARGE SCALE GENOMIC DNA]</scope>
    <source>
        <strain evidence="2 3">DSM 19579</strain>
    </source>
</reference>
<keyword evidence="3" id="KW-1185">Reference proteome</keyword>
<dbReference type="Pfam" id="PF25783">
    <property type="entry name" value="BigA_beta"/>
    <property type="match status" value="1"/>
</dbReference>
<feature type="domain" description="Autotransporter" evidence="1">
    <location>
        <begin position="109"/>
        <end position="414"/>
    </location>
</feature>